<evidence type="ECO:0000256" key="1">
    <source>
        <dbReference type="SAM" id="MobiDB-lite"/>
    </source>
</evidence>
<name>A0A0G2FP82_PHACM</name>
<protein>
    <submittedName>
        <fullName evidence="2">Uncharacterized protein</fullName>
    </submittedName>
</protein>
<gene>
    <name evidence="2" type="ORF">UCRPC4_g06918</name>
</gene>
<evidence type="ECO:0000313" key="2">
    <source>
        <dbReference type="EMBL" id="KKY13733.1"/>
    </source>
</evidence>
<evidence type="ECO:0000313" key="3">
    <source>
        <dbReference type="Proteomes" id="UP000053317"/>
    </source>
</evidence>
<reference evidence="2 3" key="1">
    <citation type="submission" date="2015-05" db="EMBL/GenBank/DDBJ databases">
        <title>Distinctive expansion of gene families associated with plant cell wall degradation and secondary metabolism in the genomes of grapevine trunk pathogens.</title>
        <authorList>
            <person name="Lawrence D.P."/>
            <person name="Travadon R."/>
            <person name="Rolshausen P.E."/>
            <person name="Baumgartner K."/>
        </authorList>
    </citation>
    <scope>NUCLEOTIDE SEQUENCE [LARGE SCALE GENOMIC DNA]</scope>
    <source>
        <strain evidence="2">UCRPC4</strain>
    </source>
</reference>
<feature type="compositionally biased region" description="Polar residues" evidence="1">
    <location>
        <begin position="24"/>
        <end position="40"/>
    </location>
</feature>
<keyword evidence="3" id="KW-1185">Reference proteome</keyword>
<dbReference type="OrthoDB" id="5351292at2759"/>
<dbReference type="Proteomes" id="UP000053317">
    <property type="component" value="Unassembled WGS sequence"/>
</dbReference>
<reference evidence="2 3" key="2">
    <citation type="submission" date="2015-05" db="EMBL/GenBank/DDBJ databases">
        <authorList>
            <person name="Morales-Cruz A."/>
            <person name="Amrine K.C."/>
            <person name="Cantu D."/>
        </authorList>
    </citation>
    <scope>NUCLEOTIDE SEQUENCE [LARGE SCALE GENOMIC DNA]</scope>
    <source>
        <strain evidence="2">UCRPC4</strain>
    </source>
</reference>
<sequence>MKHKAATSFDTLTNVKLQGGETKNVPQITPDPSGQRSLVSVQRREANSATSPLFEKEWADVVYYLGRCPNTPDTYEFAILRSHIPYFKDQGVPINDKYCPLVINNGYENKFGIGGARDEAAVKWLSHAVRVFCSNKPPGVKELFMDIARNNNLEGLLRRKILAQFIELSSDHVLQHLAENLLLMFFILEGNQYSFRRCWLTKHNREKVITWLDAALQSDMQLSPVDDVQFASLIQLLVKHCGVEVNTLLPALQDGYTADENAHFFAKLLKVDTVVPSAARNINWDVMHDFLRSSPLFGGSTKSPRELQYLSVQLMTVLQIGFPEGHLGLPSLVLGESSVSDIQKLEITLAHYSELYNVPDEMDNVHNQNKKRILLLISGANLSDTQREIFRKWIQSDDGSTFYIELLQKIRDSQDIVQLALAIVAAMWFHQLQPSFENAPEDPEHGCYLADMHAILRLQPPRNVFGVFERLALSLLRVLRVDKNHYEKLRDLLGAALVTEDLMLHPLDGITDYYMAFRVQGKSHDVIDEVFDFAAKTLRTADTLLTALHIEDCHLA</sequence>
<proteinExistence type="predicted"/>
<organism evidence="2 3">
    <name type="scientific">Phaeomoniella chlamydospora</name>
    <name type="common">Phaeoacremonium chlamydosporum</name>
    <dbReference type="NCBI Taxonomy" id="158046"/>
    <lineage>
        <taxon>Eukaryota</taxon>
        <taxon>Fungi</taxon>
        <taxon>Dikarya</taxon>
        <taxon>Ascomycota</taxon>
        <taxon>Pezizomycotina</taxon>
        <taxon>Eurotiomycetes</taxon>
        <taxon>Chaetothyriomycetidae</taxon>
        <taxon>Phaeomoniellales</taxon>
        <taxon>Phaeomoniellaceae</taxon>
        <taxon>Phaeomoniella</taxon>
    </lineage>
</organism>
<accession>A0A0G2FP82</accession>
<dbReference type="EMBL" id="LCWF01000260">
    <property type="protein sequence ID" value="KKY13733.1"/>
    <property type="molecule type" value="Genomic_DNA"/>
</dbReference>
<comment type="caution">
    <text evidence="2">The sequence shown here is derived from an EMBL/GenBank/DDBJ whole genome shotgun (WGS) entry which is preliminary data.</text>
</comment>
<dbReference type="AlphaFoldDB" id="A0A0G2FP82"/>
<feature type="region of interest" description="Disordered" evidence="1">
    <location>
        <begin position="20"/>
        <end position="40"/>
    </location>
</feature>